<evidence type="ECO:0000256" key="1">
    <source>
        <dbReference type="SAM" id="MobiDB-lite"/>
    </source>
</evidence>
<name>A0ABD0N9Q3_CIRMR</name>
<comment type="caution">
    <text evidence="2">The sequence shown here is derived from an EMBL/GenBank/DDBJ whole genome shotgun (WGS) entry which is preliminary data.</text>
</comment>
<sequence>MAEKIRPPHLPPTTVPSQQTLLVASPPSDGGQHVMSIPKLQQVPGLQAHNSSQPDIALHARPASSTIA</sequence>
<dbReference type="Proteomes" id="UP001529510">
    <property type="component" value="Unassembled WGS sequence"/>
</dbReference>
<evidence type="ECO:0000313" key="3">
    <source>
        <dbReference type="Proteomes" id="UP001529510"/>
    </source>
</evidence>
<gene>
    <name evidence="2" type="ORF">M9458_046444</name>
</gene>
<reference evidence="2 3" key="1">
    <citation type="submission" date="2024-05" db="EMBL/GenBank/DDBJ databases">
        <title>Genome sequencing and assembly of Indian major carp, Cirrhinus mrigala (Hamilton, 1822).</title>
        <authorList>
            <person name="Mohindra V."/>
            <person name="Chowdhury L.M."/>
            <person name="Lal K."/>
            <person name="Jena J.K."/>
        </authorList>
    </citation>
    <scope>NUCLEOTIDE SEQUENCE [LARGE SCALE GENOMIC DNA]</scope>
    <source>
        <strain evidence="2">CM1030</strain>
        <tissue evidence="2">Blood</tissue>
    </source>
</reference>
<protein>
    <recommendedName>
        <fullName evidence="4">WW domain containing adaptor with coiled-coil</fullName>
    </recommendedName>
</protein>
<organism evidence="2 3">
    <name type="scientific">Cirrhinus mrigala</name>
    <name type="common">Mrigala</name>
    <dbReference type="NCBI Taxonomy" id="683832"/>
    <lineage>
        <taxon>Eukaryota</taxon>
        <taxon>Metazoa</taxon>
        <taxon>Chordata</taxon>
        <taxon>Craniata</taxon>
        <taxon>Vertebrata</taxon>
        <taxon>Euteleostomi</taxon>
        <taxon>Actinopterygii</taxon>
        <taxon>Neopterygii</taxon>
        <taxon>Teleostei</taxon>
        <taxon>Ostariophysi</taxon>
        <taxon>Cypriniformes</taxon>
        <taxon>Cyprinidae</taxon>
        <taxon>Labeoninae</taxon>
        <taxon>Labeonini</taxon>
        <taxon>Cirrhinus</taxon>
    </lineage>
</organism>
<feature type="region of interest" description="Disordered" evidence="1">
    <location>
        <begin position="1"/>
        <end position="68"/>
    </location>
</feature>
<dbReference type="EMBL" id="JAMKFB020000023">
    <property type="protein sequence ID" value="KAL0158368.1"/>
    <property type="molecule type" value="Genomic_DNA"/>
</dbReference>
<evidence type="ECO:0008006" key="4">
    <source>
        <dbReference type="Google" id="ProtNLM"/>
    </source>
</evidence>
<accession>A0ABD0N9Q3</accession>
<evidence type="ECO:0000313" key="2">
    <source>
        <dbReference type="EMBL" id="KAL0158368.1"/>
    </source>
</evidence>
<proteinExistence type="predicted"/>
<feature type="non-terminal residue" evidence="2">
    <location>
        <position position="68"/>
    </location>
</feature>
<dbReference type="AlphaFoldDB" id="A0ABD0N9Q3"/>
<keyword evidence="3" id="KW-1185">Reference proteome</keyword>